<organism evidence="3 4">
    <name type="scientific">Raoultella terrigena</name>
    <name type="common">Klebsiella terrigena</name>
    <dbReference type="NCBI Taxonomy" id="577"/>
    <lineage>
        <taxon>Bacteria</taxon>
        <taxon>Pseudomonadati</taxon>
        <taxon>Pseudomonadota</taxon>
        <taxon>Gammaproteobacteria</taxon>
        <taxon>Enterobacterales</taxon>
        <taxon>Enterobacteriaceae</taxon>
        <taxon>Klebsiella/Raoultella group</taxon>
        <taxon>Raoultella</taxon>
    </lineage>
</organism>
<proteinExistence type="predicted"/>
<dbReference type="InterPro" id="IPR036634">
    <property type="entry name" value="PRD_sf"/>
</dbReference>
<evidence type="ECO:0000259" key="2">
    <source>
        <dbReference type="PROSITE" id="PS51372"/>
    </source>
</evidence>
<keyword evidence="1" id="KW-0677">Repeat</keyword>
<dbReference type="Gene3D" id="1.10.1790.10">
    <property type="entry name" value="PRD domain"/>
    <property type="match status" value="1"/>
</dbReference>
<dbReference type="GO" id="GO:0006355">
    <property type="term" value="P:regulation of DNA-templated transcription"/>
    <property type="evidence" value="ECO:0007669"/>
    <property type="project" value="InterPro"/>
</dbReference>
<name>A0A485C4A4_RAOTE</name>
<feature type="domain" description="PRD" evidence="2">
    <location>
        <begin position="14"/>
        <end position="121"/>
    </location>
</feature>
<dbReference type="SUPFAM" id="SSF63520">
    <property type="entry name" value="PTS-regulatory domain, PRD"/>
    <property type="match status" value="1"/>
</dbReference>
<accession>A0A485C4A4</accession>
<dbReference type="PROSITE" id="PS51372">
    <property type="entry name" value="PRD_2"/>
    <property type="match status" value="1"/>
</dbReference>
<dbReference type="Pfam" id="PF00874">
    <property type="entry name" value="PRD"/>
    <property type="match status" value="1"/>
</dbReference>
<dbReference type="NCBIfam" id="NF008597">
    <property type="entry name" value="PRK11564.1"/>
    <property type="match status" value="1"/>
</dbReference>
<evidence type="ECO:0000256" key="1">
    <source>
        <dbReference type="ARBA" id="ARBA00022737"/>
    </source>
</evidence>
<dbReference type="PANTHER" id="PTHR30185">
    <property type="entry name" value="CRYPTIC BETA-GLUCOSIDE BGL OPERON ANTITERMINATOR"/>
    <property type="match status" value="1"/>
</dbReference>
<reference evidence="3 4" key="1">
    <citation type="submission" date="2019-03" db="EMBL/GenBank/DDBJ databases">
        <authorList>
            <consortium name="Pathogen Informatics"/>
        </authorList>
    </citation>
    <scope>NUCLEOTIDE SEQUENCE [LARGE SCALE GENOMIC DNA]</scope>
    <source>
        <strain evidence="3 4">NCTC13038</strain>
    </source>
</reference>
<protein>
    <submittedName>
        <fullName evidence="3">Stationary phase inducible protein CsiE</fullName>
    </submittedName>
</protein>
<dbReference type="InterPro" id="IPR050661">
    <property type="entry name" value="BglG_antiterminators"/>
</dbReference>
<sequence>MLLKTPDPIRDGHQQDRRLHLAISGLIHRFQDLSGRPFSDDQGLSDQLYIHLSQALNRSVFAIGIDNALPEEMSRLYPRLMRTTKTALEEFESAYRVRFNQEEVGLIAVIFGAWLMQKSELHEKQVVLLTHDNPELEQALELQLRELTLLPLNIKYQNVHAFQKEGAPKGVALVVTPYATALPLFSPPLFHAEEMFSDHQRQHICQMLED</sequence>
<dbReference type="PANTHER" id="PTHR30185:SF14">
    <property type="entry name" value="STATIONARY PHASE-INDUCIBLE PROTEIN CSIE-RELATED"/>
    <property type="match status" value="1"/>
</dbReference>
<evidence type="ECO:0000313" key="4">
    <source>
        <dbReference type="Proteomes" id="UP000332594"/>
    </source>
</evidence>
<dbReference type="Proteomes" id="UP000332594">
    <property type="component" value="Unassembled WGS sequence"/>
</dbReference>
<evidence type="ECO:0000313" key="3">
    <source>
        <dbReference type="EMBL" id="VFS81025.1"/>
    </source>
</evidence>
<gene>
    <name evidence="3" type="ORF">NCTC13038_04326</name>
</gene>
<dbReference type="AlphaFoldDB" id="A0A485C4A4"/>
<dbReference type="InterPro" id="IPR011608">
    <property type="entry name" value="PRD"/>
</dbReference>
<dbReference type="EMBL" id="CAADJG010000002">
    <property type="protein sequence ID" value="VFS81025.1"/>
    <property type="molecule type" value="Genomic_DNA"/>
</dbReference>